<dbReference type="PANTHER" id="PTHR30579">
    <property type="entry name" value="TRANSCRIPTIONAL REGULATOR"/>
    <property type="match status" value="1"/>
</dbReference>
<dbReference type="SUPFAM" id="SSF46785">
    <property type="entry name" value="Winged helix' DNA-binding domain"/>
    <property type="match status" value="1"/>
</dbReference>
<gene>
    <name evidence="7" type="ORF">BTW07_01970</name>
</gene>
<keyword evidence="3" id="KW-0238">DNA-binding</keyword>
<comment type="caution">
    <text evidence="7">The sequence shown here is derived from an EMBL/GenBank/DDBJ whole genome shotgun (WGS) entry which is preliminary data.</text>
</comment>
<dbReference type="Pfam" id="PF03466">
    <property type="entry name" value="LysR_substrate"/>
    <property type="match status" value="1"/>
</dbReference>
<keyword evidence="4" id="KW-0804">Transcription</keyword>
<feature type="compositionally biased region" description="Gly residues" evidence="5">
    <location>
        <begin position="312"/>
        <end position="321"/>
    </location>
</feature>
<evidence type="ECO:0000256" key="3">
    <source>
        <dbReference type="ARBA" id="ARBA00023125"/>
    </source>
</evidence>
<protein>
    <recommendedName>
        <fullName evidence="6">HTH lysR-type domain-containing protein</fullName>
    </recommendedName>
</protein>
<evidence type="ECO:0000256" key="4">
    <source>
        <dbReference type="ARBA" id="ARBA00023163"/>
    </source>
</evidence>
<name>A0A1Q8SWB9_9GAMM</name>
<evidence type="ECO:0000256" key="2">
    <source>
        <dbReference type="ARBA" id="ARBA00023015"/>
    </source>
</evidence>
<keyword evidence="8" id="KW-1185">Reference proteome</keyword>
<comment type="similarity">
    <text evidence="1">Belongs to the LysR transcriptional regulatory family.</text>
</comment>
<proteinExistence type="inferred from homology"/>
<dbReference type="PANTHER" id="PTHR30579:SF7">
    <property type="entry name" value="HTH-TYPE TRANSCRIPTIONAL REGULATOR LRHA-RELATED"/>
    <property type="match status" value="1"/>
</dbReference>
<sequence>MIEGNQTLDLELLRTFQVVAQTGSLAATAEVRHRTLSAISMQMKRLETELDVRLLERNSRGVSLTPSGDVLLREARELLRVHDTLVSRFSGERLSGRVRLGIPEDYARELLDDTLPQFMARYPGILLDVTTDTSGRLARALRQRKLDLAVVLDHATGLEGGETLWHPTPVWAGPVQGALHREAIVPLAVHPEECPYRHLATGALDSVQRPWRAIFTSTSIHAVEKAIETGMAIGVLDRERVTTAMRPLDESDGMPPIRRCVARLHFAQAIEVGSQPAVEALAQLLRERLHGRGPWQRDALSERDIGNKKGRPGQGGTKDRD</sequence>
<keyword evidence="2" id="KW-0805">Transcription regulation</keyword>
<dbReference type="STRING" id="404433.BTW07_01970"/>
<feature type="domain" description="HTH lysR-type" evidence="6">
    <location>
        <begin position="8"/>
        <end position="65"/>
    </location>
</feature>
<feature type="region of interest" description="Disordered" evidence="5">
    <location>
        <begin position="295"/>
        <end position="321"/>
    </location>
</feature>
<accession>A0A1Q8SWB9</accession>
<dbReference type="InterPro" id="IPR036390">
    <property type="entry name" value="WH_DNA-bd_sf"/>
</dbReference>
<evidence type="ECO:0000256" key="5">
    <source>
        <dbReference type="SAM" id="MobiDB-lite"/>
    </source>
</evidence>
<dbReference type="FunFam" id="1.10.10.10:FF:000001">
    <property type="entry name" value="LysR family transcriptional regulator"/>
    <property type="match status" value="1"/>
</dbReference>
<dbReference type="Proteomes" id="UP000186878">
    <property type="component" value="Unassembled WGS sequence"/>
</dbReference>
<dbReference type="OrthoDB" id="5723059at2"/>
<dbReference type="InterPro" id="IPR050176">
    <property type="entry name" value="LTTR"/>
</dbReference>
<dbReference type="GO" id="GO:0003677">
    <property type="term" value="F:DNA binding"/>
    <property type="evidence" value="ECO:0007669"/>
    <property type="project" value="UniProtKB-KW"/>
</dbReference>
<dbReference type="InterPro" id="IPR000847">
    <property type="entry name" value="LysR_HTH_N"/>
</dbReference>
<dbReference type="AlphaFoldDB" id="A0A1Q8SWB9"/>
<dbReference type="GO" id="GO:0003700">
    <property type="term" value="F:DNA-binding transcription factor activity"/>
    <property type="evidence" value="ECO:0007669"/>
    <property type="project" value="InterPro"/>
</dbReference>
<reference evidence="7 8" key="1">
    <citation type="submission" date="2016-12" db="EMBL/GenBank/DDBJ databases">
        <title>Draft genome sequences of strains Salinicola socius SMB35, Salinicola sp. MH3R3-1 and Chromohalobacter sp. SMB17 from the Verkhnekamsk potash mining region of Russia.</title>
        <authorList>
            <person name="Mavrodi D.V."/>
            <person name="Olsson B.E."/>
            <person name="Korsakova E.S."/>
            <person name="Pyankova A."/>
            <person name="Mavrodi O.V."/>
            <person name="Plotnikova E.G."/>
        </authorList>
    </citation>
    <scope>NUCLEOTIDE SEQUENCE [LARGE SCALE GENOMIC DNA]</scope>
    <source>
        <strain evidence="7 8">SMB35</strain>
    </source>
</reference>
<dbReference type="PROSITE" id="PS50931">
    <property type="entry name" value="HTH_LYSR"/>
    <property type="match status" value="1"/>
</dbReference>
<organism evidence="7 8">
    <name type="scientific">Salinicola socius</name>
    <dbReference type="NCBI Taxonomy" id="404433"/>
    <lineage>
        <taxon>Bacteria</taxon>
        <taxon>Pseudomonadati</taxon>
        <taxon>Pseudomonadota</taxon>
        <taxon>Gammaproteobacteria</taxon>
        <taxon>Oceanospirillales</taxon>
        <taxon>Halomonadaceae</taxon>
        <taxon>Salinicola</taxon>
    </lineage>
</organism>
<evidence type="ECO:0000256" key="1">
    <source>
        <dbReference type="ARBA" id="ARBA00009437"/>
    </source>
</evidence>
<dbReference type="InterPro" id="IPR036388">
    <property type="entry name" value="WH-like_DNA-bd_sf"/>
</dbReference>
<evidence type="ECO:0000259" key="6">
    <source>
        <dbReference type="PROSITE" id="PS50931"/>
    </source>
</evidence>
<dbReference type="Gene3D" id="1.10.10.10">
    <property type="entry name" value="Winged helix-like DNA-binding domain superfamily/Winged helix DNA-binding domain"/>
    <property type="match status" value="1"/>
</dbReference>
<dbReference type="RefSeq" id="WP_075568480.1">
    <property type="nucleotide sequence ID" value="NZ_MSDO01000002.1"/>
</dbReference>
<dbReference type="EMBL" id="MSDO01000002">
    <property type="protein sequence ID" value="OLO05736.1"/>
    <property type="molecule type" value="Genomic_DNA"/>
</dbReference>
<evidence type="ECO:0000313" key="8">
    <source>
        <dbReference type="Proteomes" id="UP000186878"/>
    </source>
</evidence>
<dbReference type="SUPFAM" id="SSF53850">
    <property type="entry name" value="Periplasmic binding protein-like II"/>
    <property type="match status" value="1"/>
</dbReference>
<dbReference type="Pfam" id="PF00126">
    <property type="entry name" value="HTH_1"/>
    <property type="match status" value="1"/>
</dbReference>
<dbReference type="InterPro" id="IPR005119">
    <property type="entry name" value="LysR_subst-bd"/>
</dbReference>
<evidence type="ECO:0000313" key="7">
    <source>
        <dbReference type="EMBL" id="OLO05736.1"/>
    </source>
</evidence>
<dbReference type="Gene3D" id="3.40.190.10">
    <property type="entry name" value="Periplasmic binding protein-like II"/>
    <property type="match status" value="2"/>
</dbReference>